<organism evidence="2 3">
    <name type="scientific">Elysia chlorotica</name>
    <name type="common">Eastern emerald elysia</name>
    <name type="synonym">Sea slug</name>
    <dbReference type="NCBI Taxonomy" id="188477"/>
    <lineage>
        <taxon>Eukaryota</taxon>
        <taxon>Metazoa</taxon>
        <taxon>Spiralia</taxon>
        <taxon>Lophotrochozoa</taxon>
        <taxon>Mollusca</taxon>
        <taxon>Gastropoda</taxon>
        <taxon>Heterobranchia</taxon>
        <taxon>Euthyneura</taxon>
        <taxon>Panpulmonata</taxon>
        <taxon>Sacoglossa</taxon>
        <taxon>Placobranchoidea</taxon>
        <taxon>Plakobranchidae</taxon>
        <taxon>Elysia</taxon>
    </lineage>
</organism>
<dbReference type="InterPro" id="IPR016187">
    <property type="entry name" value="CTDL_fold"/>
</dbReference>
<accession>A0A433TDK4</accession>
<comment type="caution">
    <text evidence="2">The sequence shown here is derived from an EMBL/GenBank/DDBJ whole genome shotgun (WGS) entry which is preliminary data.</text>
</comment>
<keyword evidence="1" id="KW-0732">Signal</keyword>
<proteinExistence type="predicted"/>
<evidence type="ECO:0008006" key="4">
    <source>
        <dbReference type="Google" id="ProtNLM"/>
    </source>
</evidence>
<reference evidence="2 3" key="1">
    <citation type="submission" date="2019-01" db="EMBL/GenBank/DDBJ databases">
        <title>A draft genome assembly of the solar-powered sea slug Elysia chlorotica.</title>
        <authorList>
            <person name="Cai H."/>
            <person name="Li Q."/>
            <person name="Fang X."/>
            <person name="Li J."/>
            <person name="Curtis N.E."/>
            <person name="Altenburger A."/>
            <person name="Shibata T."/>
            <person name="Feng M."/>
            <person name="Maeda T."/>
            <person name="Schwartz J.A."/>
            <person name="Shigenobu S."/>
            <person name="Lundholm N."/>
            <person name="Nishiyama T."/>
            <person name="Yang H."/>
            <person name="Hasebe M."/>
            <person name="Li S."/>
            <person name="Pierce S.K."/>
            <person name="Wang J."/>
        </authorList>
    </citation>
    <scope>NUCLEOTIDE SEQUENCE [LARGE SCALE GENOMIC DNA]</scope>
    <source>
        <strain evidence="2">EC2010</strain>
        <tissue evidence="2">Whole organism of an adult</tissue>
    </source>
</reference>
<evidence type="ECO:0000313" key="3">
    <source>
        <dbReference type="Proteomes" id="UP000271974"/>
    </source>
</evidence>
<gene>
    <name evidence="2" type="ORF">EGW08_012607</name>
</gene>
<sequence>MTSTTYNGFLFTSVVVVLITILIHATEGQQQFFVCDGEAVSQDQVQSISSCYRLGDYPRNRTEADRYCRRRGGTLSGSLLRFKESLSRYGITSLWSNLTIRNGRLVLDTPASPDKVTSEIRGQFNTAEPFYVPDGSCVRFDECPAGFPCESPYIMNFGSCADQLNFLCEIPATRLSGLERQSDDTNYFTIDDLPDVNFQFSQSSTDIEGADDVCSREMGGQAFRLYSDADKAILNVLTANIGEYLNTIDVPEPEVFTTLFWVDTNDRRGCKALSLVDWSQSFSTFPLIQTWPCDAKLRVLCQWDRVYEDQTAPEMEVDTYSQSRLIRRIGNDILAHSDIIRQVGGLIPLVTAGEVDLEIPGTETGEPALDIYCSVPFVNRGQSATIYANNGVVKREVYFG</sequence>
<protein>
    <recommendedName>
        <fullName evidence="4">C-type lectin domain-containing protein</fullName>
    </recommendedName>
</protein>
<keyword evidence="3" id="KW-1185">Reference proteome</keyword>
<dbReference type="CDD" id="cd00037">
    <property type="entry name" value="CLECT"/>
    <property type="match status" value="1"/>
</dbReference>
<evidence type="ECO:0000313" key="2">
    <source>
        <dbReference type="EMBL" id="RUS79638.1"/>
    </source>
</evidence>
<name>A0A433TDK4_ELYCH</name>
<dbReference type="SUPFAM" id="SSF56436">
    <property type="entry name" value="C-type lectin-like"/>
    <property type="match status" value="1"/>
</dbReference>
<feature type="non-terminal residue" evidence="2">
    <location>
        <position position="400"/>
    </location>
</feature>
<evidence type="ECO:0000256" key="1">
    <source>
        <dbReference type="SAM" id="SignalP"/>
    </source>
</evidence>
<feature type="chain" id="PRO_5019376060" description="C-type lectin domain-containing protein" evidence="1">
    <location>
        <begin position="29"/>
        <end position="400"/>
    </location>
</feature>
<dbReference type="Proteomes" id="UP000271974">
    <property type="component" value="Unassembled WGS sequence"/>
</dbReference>
<dbReference type="EMBL" id="RQTK01000438">
    <property type="protein sequence ID" value="RUS79638.1"/>
    <property type="molecule type" value="Genomic_DNA"/>
</dbReference>
<feature type="signal peptide" evidence="1">
    <location>
        <begin position="1"/>
        <end position="28"/>
    </location>
</feature>
<dbReference type="AlphaFoldDB" id="A0A433TDK4"/>